<keyword evidence="1" id="KW-0472">Membrane</keyword>
<accession>A0A511YBA3</accession>
<dbReference type="OrthoDB" id="1263867at2"/>
<keyword evidence="1" id="KW-1133">Transmembrane helix</keyword>
<dbReference type="AlphaFoldDB" id="A0A511YBA3"/>
<keyword evidence="1" id="KW-0812">Transmembrane</keyword>
<dbReference type="EMBL" id="BJYI01000008">
    <property type="protein sequence ID" value="GEN72488.1"/>
    <property type="molecule type" value="Genomic_DNA"/>
</dbReference>
<gene>
    <name evidence="2" type="ORF">CLA01_25600</name>
</gene>
<evidence type="ECO:0000313" key="2">
    <source>
        <dbReference type="EMBL" id="GEN72488.1"/>
    </source>
</evidence>
<protein>
    <submittedName>
        <fullName evidence="2">Uncharacterized protein</fullName>
    </submittedName>
</protein>
<organism evidence="2 3">
    <name type="scientific">Chryseobacterium lathyri</name>
    <dbReference type="NCBI Taxonomy" id="395933"/>
    <lineage>
        <taxon>Bacteria</taxon>
        <taxon>Pseudomonadati</taxon>
        <taxon>Bacteroidota</taxon>
        <taxon>Flavobacteriia</taxon>
        <taxon>Flavobacteriales</taxon>
        <taxon>Weeksellaceae</taxon>
        <taxon>Chryseobacterium group</taxon>
        <taxon>Chryseobacterium</taxon>
    </lineage>
</organism>
<dbReference type="RefSeq" id="WP_111956300.1">
    <property type="nucleotide sequence ID" value="NZ_BJYI01000008.1"/>
</dbReference>
<sequence length="129" mass="15259">MILIDYLYYQITNFYLHYEKDGTHKASGIIGACSLISFNLIFILMFLDHFYNKNTIPSNKYIIIIYCLPIILLVGLRYWKFTSYEQIREKVKGFDKTTRIIADILLIIYIIISFFGLFIFSLYTGSLKH</sequence>
<name>A0A511YBA3_9FLAO</name>
<feature type="transmembrane region" description="Helical" evidence="1">
    <location>
        <begin position="100"/>
        <end position="123"/>
    </location>
</feature>
<comment type="caution">
    <text evidence="2">The sequence shown here is derived from an EMBL/GenBank/DDBJ whole genome shotgun (WGS) entry which is preliminary data.</text>
</comment>
<evidence type="ECO:0000313" key="3">
    <source>
        <dbReference type="Proteomes" id="UP000321150"/>
    </source>
</evidence>
<dbReference type="Proteomes" id="UP000321150">
    <property type="component" value="Unassembled WGS sequence"/>
</dbReference>
<feature type="transmembrane region" description="Helical" evidence="1">
    <location>
        <begin position="59"/>
        <end position="79"/>
    </location>
</feature>
<feature type="transmembrane region" description="Helical" evidence="1">
    <location>
        <begin position="26"/>
        <end position="47"/>
    </location>
</feature>
<proteinExistence type="predicted"/>
<evidence type="ECO:0000256" key="1">
    <source>
        <dbReference type="SAM" id="Phobius"/>
    </source>
</evidence>
<reference evidence="2 3" key="1">
    <citation type="submission" date="2019-07" db="EMBL/GenBank/DDBJ databases">
        <title>Whole genome shotgun sequence of Chryseobacterium lathyri NBRC 105250.</title>
        <authorList>
            <person name="Hosoyama A."/>
            <person name="Uohara A."/>
            <person name="Ohji S."/>
            <person name="Ichikawa N."/>
        </authorList>
    </citation>
    <scope>NUCLEOTIDE SEQUENCE [LARGE SCALE GENOMIC DNA]</scope>
    <source>
        <strain evidence="2 3">NBRC 105250</strain>
    </source>
</reference>